<dbReference type="Gene3D" id="2.130.10.10">
    <property type="entry name" value="YVTN repeat-like/Quinoprotein amine dehydrogenase"/>
    <property type="match status" value="1"/>
</dbReference>
<reference evidence="21 22" key="1">
    <citation type="journal article" date="2018" name="BMC Genomics">
        <title>Genomic evidence for intraspecific hybridization in a clonal and extremely halotolerant yeast.</title>
        <authorList>
            <person name="Gostincar C."/>
            <person name="Stajich J.E."/>
            <person name="Zupancic J."/>
            <person name="Zalar P."/>
            <person name="Gunde-Cimerman N."/>
        </authorList>
    </citation>
    <scope>NUCLEOTIDE SEQUENCE [LARGE SCALE GENOMIC DNA]</scope>
    <source>
        <strain evidence="21 22">EXF-6656</strain>
    </source>
</reference>
<dbReference type="Gene3D" id="2.120.10.10">
    <property type="match status" value="1"/>
</dbReference>
<dbReference type="Gene3D" id="3.30.60.270">
    <property type="match status" value="2"/>
</dbReference>
<dbReference type="EMBL" id="QWIJ01000519">
    <property type="protein sequence ID" value="RMX81409.1"/>
    <property type="molecule type" value="Genomic_DNA"/>
</dbReference>
<dbReference type="SMART" id="SM00602">
    <property type="entry name" value="VPS10"/>
    <property type="match status" value="2"/>
</dbReference>
<dbReference type="PANTHER" id="PTHR12106">
    <property type="entry name" value="SORTILIN RELATED"/>
    <property type="match status" value="1"/>
</dbReference>
<dbReference type="CDD" id="cd15482">
    <property type="entry name" value="Sialidase_non-viral"/>
    <property type="match status" value="1"/>
</dbReference>
<evidence type="ECO:0000256" key="6">
    <source>
        <dbReference type="ARBA" id="ARBA00022729"/>
    </source>
</evidence>
<organism evidence="21 22">
    <name type="scientific">Hortaea werneckii</name>
    <name type="common">Black yeast</name>
    <name type="synonym">Cladosporium werneckii</name>
    <dbReference type="NCBI Taxonomy" id="91943"/>
    <lineage>
        <taxon>Eukaryota</taxon>
        <taxon>Fungi</taxon>
        <taxon>Dikarya</taxon>
        <taxon>Ascomycota</taxon>
        <taxon>Pezizomycotina</taxon>
        <taxon>Dothideomycetes</taxon>
        <taxon>Dothideomycetidae</taxon>
        <taxon>Mycosphaerellales</taxon>
        <taxon>Teratosphaeriaceae</taxon>
        <taxon>Hortaea</taxon>
    </lineage>
</organism>
<evidence type="ECO:0000313" key="22">
    <source>
        <dbReference type="Proteomes" id="UP000281245"/>
    </source>
</evidence>
<dbReference type="SUPFAM" id="SSF110296">
    <property type="entry name" value="Oligoxyloglucan reducing end-specific cellobiohydrolase"/>
    <property type="match status" value="2"/>
</dbReference>
<keyword evidence="12" id="KW-0675">Receptor</keyword>
<dbReference type="Gene3D" id="2.10.70.80">
    <property type="match status" value="2"/>
</dbReference>
<dbReference type="PANTHER" id="PTHR12106:SF27">
    <property type="entry name" value="SORTILIN-RELATED RECEPTOR"/>
    <property type="match status" value="1"/>
</dbReference>
<protein>
    <recommendedName>
        <fullName evidence="3">Vacuolar protein sorting/targeting protein 10</fullName>
    </recommendedName>
    <alternativeName>
        <fullName evidence="16">Carboxypeptidase Y receptor</fullName>
    </alternativeName>
    <alternativeName>
        <fullName evidence="15 17">Sortilin VPS10</fullName>
    </alternativeName>
</protein>
<comment type="caution">
    <text evidence="21">The sequence shown here is derived from an EMBL/GenBank/DDBJ whole genome shotgun (WGS) entry which is preliminary data.</text>
</comment>
<dbReference type="InterPro" id="IPR015943">
    <property type="entry name" value="WD40/YVTN_repeat-like_dom_sf"/>
</dbReference>
<keyword evidence="5 19" id="KW-0812">Transmembrane</keyword>
<comment type="function">
    <text evidence="14">Functions as a sorting receptor in the Golgi compartment required for the intracellular sorting and delivery of soluble vacuolar proteins, like carboxypeptidase Y (CPY) and proteinase A. Executes multiple rounds of sorting by cycling between the late Golgi and a prevacuolar endosome-like compartment.</text>
</comment>
<dbReference type="InterPro" id="IPR006581">
    <property type="entry name" value="VPS10"/>
</dbReference>
<feature type="transmembrane region" description="Helical" evidence="19">
    <location>
        <begin position="1386"/>
        <end position="1405"/>
    </location>
</feature>
<keyword evidence="8" id="KW-0653">Protein transport</keyword>
<dbReference type="GO" id="GO:0006623">
    <property type="term" value="P:protein targeting to vacuole"/>
    <property type="evidence" value="ECO:0007669"/>
    <property type="project" value="TreeGrafter"/>
</dbReference>
<keyword evidence="7" id="KW-0677">Repeat</keyword>
<evidence type="ECO:0000256" key="16">
    <source>
        <dbReference type="ARBA" id="ARBA00031354"/>
    </source>
</evidence>
<dbReference type="GO" id="GO:0006896">
    <property type="term" value="P:Golgi to vacuole transport"/>
    <property type="evidence" value="ECO:0007669"/>
    <property type="project" value="TreeGrafter"/>
</dbReference>
<gene>
    <name evidence="21" type="ORF">D0869_06833</name>
</gene>
<sequence>MVPHRPNVGSVASARSLEASSATLGDSCEAPDSLSSTMHMSMARILGILVALIALTVSAKKKDKPSVEETKFDSPQNLFYFEDSDVVLVTDTSERIAYRSEDAGVHWAPLEDVKKGEVLEVINHPWNNQMAIVLGMNKKHWITRDQGKSWKSFEIPEPPTLARPPISFHATDPERLIVLTASCQSFECKESAYYTLDGFESKPKLLLDDAMSCLWAKSTDLLQTDEDDILCVVQGTFSPWSSDYKLLLSSDFFKTDGVEPAMTEDGRPVSGIMNVASVKSYLVAAAKSENTRELAMFVTADAKHWHRAEFGEHRLEEDAYTLLESTNYSMQVDVLTTKPSVPMGVLLTSNSNGTFFTKNIEHTNRNMHGFVDFEKIQNIQGIVMVNTVDNWEEVEKKWLAEKNIRTQISFDDGRTWQAIKADSDKDLHLHSVTNQRNMGRIFSSPAPGIVMGVGNTGKHLKSYDEGDLFVSDDAGQTWTKALSRPHLYEFGDQGAILVAIEDEETDEIKWSLNHGKDWSTMELGDLDIKGKIKPTGLTTTPDSTSLKFLLSATKGKGNKLQHFVYSINFEGLHEKQCKKDDFEQWYARVDEDGEPSCIMGHTQMFRRRKADAECFVDEEFKDPVPKMEDCKCKTVDFECDYENNFTWDADKKKCVSSGPIKAPNGACKDGEKKFMGSSGYRLIPGNTCTKEGGEKLDEPVERDCDKAPEESRPSGKIASEVTHFKGEHFAEYYYLERCPDCSGTDETVIMRTDRRDAWLSRNHGIQWEKIDTDGEEVVAIYPHQYLNDAVYLVTPSKTVFYSQNRGDKWHSFDAPEKPNQDHLQILQFHPTQKDWLIWTGRTNDQTIAHVSRKGGDDWETLLRSVRKCQFVYREDRPESDQLIFCEQYESEDSAAPISLFSSDDWFEHKKELKRDVINFATMAEYIVVALRDSDEKSLKVDTSIDGQMFADAKFPTNFKVPHQQAYTVLDSSTHAVFLHVTVNNQMDSEYGSIVKSNSNGTSYVLSVGEVNRNSPGYVDFEKMQGLEGVAVVNRVANPKEADNGKMKKLKTYITHNDGADWALIPKPEKNVNGKNFKCKGGIEKCSLHLHGYTERKDPRDTFSSPSAVGLMIATGNVGQYLGAKKEADTFATRDGGVTWTQIAEGNWMWEFGDQGSILVIVKEDEPTDSVLYSLNEGVSWERFAFTDSSMQVEDITTVPSDTSRRFLLWGKIKGELASVNLDFTGLEERSTACESPDRPGAEGQSRDYDLWEPKHPLSDDNCLFGHVAQYHRKKLDANCFNGREIQHLHSIARNCTCTRRDFECDYNYEKQSDGSCALVPGLSPPNPQDQCKNEGVDEYFDVTGYRRIPLTTCQGGQELDYTSRVNPCPGKEAEFVRKHGISGTGLFFAIVIPIAAAAGVGYWVWKNWDGKFGRIQLGGDAPSMGLGGGGGGYGGAFDRDAPWIKYPVMALSGVVAVVAALPMVANSLWRTVSTRLGRSRAGGYSRPYTSRSSFSRGRGDYAVVDPDEGELLGEESEDEV</sequence>
<dbReference type="FunFam" id="2.10.70.80:FF:000001">
    <property type="entry name" value="Sortilin-related VPS10 domain-containing receptor 1"/>
    <property type="match status" value="1"/>
</dbReference>
<evidence type="ECO:0000256" key="9">
    <source>
        <dbReference type="ARBA" id="ARBA00022989"/>
    </source>
</evidence>
<evidence type="ECO:0000256" key="17">
    <source>
        <dbReference type="ARBA" id="ARBA00031902"/>
    </source>
</evidence>
<evidence type="ECO:0000256" key="11">
    <source>
        <dbReference type="ARBA" id="ARBA00023136"/>
    </source>
</evidence>
<keyword evidence="4" id="KW-0813">Transport</keyword>
<evidence type="ECO:0000256" key="13">
    <source>
        <dbReference type="ARBA" id="ARBA00023180"/>
    </source>
</evidence>
<keyword evidence="13" id="KW-0325">Glycoprotein</keyword>
<evidence type="ECO:0000256" key="19">
    <source>
        <dbReference type="SAM" id="Phobius"/>
    </source>
</evidence>
<keyword evidence="11 19" id="KW-0472">Membrane</keyword>
<evidence type="ECO:0000256" key="5">
    <source>
        <dbReference type="ARBA" id="ARBA00022692"/>
    </source>
</evidence>
<evidence type="ECO:0000256" key="2">
    <source>
        <dbReference type="ARBA" id="ARBA00004488"/>
    </source>
</evidence>
<evidence type="ECO:0000256" key="10">
    <source>
        <dbReference type="ARBA" id="ARBA00023034"/>
    </source>
</evidence>
<feature type="compositionally biased region" description="Acidic residues" evidence="18">
    <location>
        <begin position="1505"/>
        <end position="1520"/>
    </location>
</feature>
<dbReference type="GO" id="GO:0005829">
    <property type="term" value="C:cytosol"/>
    <property type="evidence" value="ECO:0007669"/>
    <property type="project" value="GOC"/>
</dbReference>
<evidence type="ECO:0000256" key="7">
    <source>
        <dbReference type="ARBA" id="ARBA00022737"/>
    </source>
</evidence>
<dbReference type="Proteomes" id="UP000281245">
    <property type="component" value="Unassembled WGS sequence"/>
</dbReference>
<feature type="transmembrane region" description="Helical" evidence="19">
    <location>
        <begin position="1448"/>
        <end position="1469"/>
    </location>
</feature>
<dbReference type="VEuPathDB" id="FungiDB:BTJ68_10255"/>
<dbReference type="Pfam" id="PF15902">
    <property type="entry name" value="Sortilin-Vps10"/>
    <property type="match status" value="2"/>
</dbReference>
<dbReference type="GO" id="GO:0005794">
    <property type="term" value="C:Golgi apparatus"/>
    <property type="evidence" value="ECO:0007669"/>
    <property type="project" value="UniProtKB-SubCell"/>
</dbReference>
<feature type="region of interest" description="Disordered" evidence="18">
    <location>
        <begin position="1478"/>
        <end position="1520"/>
    </location>
</feature>
<proteinExistence type="predicted"/>
<evidence type="ECO:0000313" key="21">
    <source>
        <dbReference type="EMBL" id="RMX81409.1"/>
    </source>
</evidence>
<dbReference type="GO" id="GO:0006895">
    <property type="term" value="P:Golgi to endosome transport"/>
    <property type="evidence" value="ECO:0007669"/>
    <property type="project" value="TreeGrafter"/>
</dbReference>
<feature type="domain" description="VPS10" evidence="20">
    <location>
        <begin position="746"/>
        <end position="1373"/>
    </location>
</feature>
<dbReference type="InterPro" id="IPR050310">
    <property type="entry name" value="VPS10-sortilin"/>
</dbReference>
<comment type="subcellular location">
    <subcellularLocation>
        <location evidence="1">Golgi apparatus</location>
        <location evidence="1">trans-Golgi network membrane</location>
        <topology evidence="1">Multi-pass membrane protein</topology>
    </subcellularLocation>
    <subcellularLocation>
        <location evidence="2">Prevacuolar compartment membrane</location>
        <topology evidence="2">Multi-pass membrane protein</topology>
    </subcellularLocation>
</comment>
<keyword evidence="10" id="KW-0333">Golgi apparatus</keyword>
<evidence type="ECO:0000256" key="4">
    <source>
        <dbReference type="ARBA" id="ARBA00022448"/>
    </source>
</evidence>
<evidence type="ECO:0000256" key="15">
    <source>
        <dbReference type="ARBA" id="ARBA00031250"/>
    </source>
</evidence>
<evidence type="ECO:0000259" key="20">
    <source>
        <dbReference type="SMART" id="SM00602"/>
    </source>
</evidence>
<name>A0A3M6WSC1_HORWE</name>
<dbReference type="InterPro" id="IPR031777">
    <property type="entry name" value="Sortilin_C"/>
</dbReference>
<keyword evidence="9 19" id="KW-1133">Transmembrane helix</keyword>
<dbReference type="OrthoDB" id="443634at2759"/>
<dbReference type="InterPro" id="IPR031778">
    <property type="entry name" value="Sortilin_N"/>
</dbReference>
<feature type="domain" description="VPS10" evidence="20">
    <location>
        <begin position="83"/>
        <end position="712"/>
    </location>
</feature>
<evidence type="ECO:0000256" key="18">
    <source>
        <dbReference type="SAM" id="MobiDB-lite"/>
    </source>
</evidence>
<evidence type="ECO:0000256" key="12">
    <source>
        <dbReference type="ARBA" id="ARBA00023170"/>
    </source>
</evidence>
<dbReference type="GO" id="GO:0016020">
    <property type="term" value="C:membrane"/>
    <property type="evidence" value="ECO:0007669"/>
    <property type="project" value="InterPro"/>
</dbReference>
<dbReference type="Pfam" id="PF15901">
    <property type="entry name" value="Sortilin_C"/>
    <property type="match status" value="2"/>
</dbReference>
<evidence type="ECO:0000256" key="3">
    <source>
        <dbReference type="ARBA" id="ARBA00015369"/>
    </source>
</evidence>
<evidence type="ECO:0000256" key="1">
    <source>
        <dbReference type="ARBA" id="ARBA00004166"/>
    </source>
</evidence>
<accession>A0A3M6WSC1</accession>
<dbReference type="FunFam" id="3.30.60.270:FF:000005">
    <property type="entry name" value="Sortilin"/>
    <property type="match status" value="2"/>
</dbReference>
<evidence type="ECO:0000256" key="8">
    <source>
        <dbReference type="ARBA" id="ARBA00022927"/>
    </source>
</evidence>
<keyword evidence="6" id="KW-0732">Signal</keyword>
<evidence type="ECO:0000256" key="14">
    <source>
        <dbReference type="ARBA" id="ARBA00025569"/>
    </source>
</evidence>